<reference evidence="1 2" key="2">
    <citation type="journal article" date="2022" name="Mol. Ecol. Resour.">
        <title>The genomes of chicory, endive, great burdock and yacon provide insights into Asteraceae paleo-polyploidization history and plant inulin production.</title>
        <authorList>
            <person name="Fan W."/>
            <person name="Wang S."/>
            <person name="Wang H."/>
            <person name="Wang A."/>
            <person name="Jiang F."/>
            <person name="Liu H."/>
            <person name="Zhao H."/>
            <person name="Xu D."/>
            <person name="Zhang Y."/>
        </authorList>
    </citation>
    <scope>NUCLEOTIDE SEQUENCE [LARGE SCALE GENOMIC DNA]</scope>
    <source>
        <strain evidence="2">cv. Niubang</strain>
    </source>
</reference>
<comment type="caution">
    <text evidence="1">The sequence shown here is derived from an EMBL/GenBank/DDBJ whole genome shotgun (WGS) entry which is preliminary data.</text>
</comment>
<proteinExistence type="predicted"/>
<name>A0ACB9AYT2_ARCLA</name>
<dbReference type="Proteomes" id="UP001055879">
    <property type="component" value="Linkage Group LG07"/>
</dbReference>
<accession>A0ACB9AYT2</accession>
<evidence type="ECO:0000313" key="1">
    <source>
        <dbReference type="EMBL" id="KAI3715017.1"/>
    </source>
</evidence>
<sequence>MSPTGDEEYNGVHGWLHDNSWKRSYTSVLIVSIGVGASIGGYVGDALPVAQTLASIAYCVISHPNVSHASETPQGLP</sequence>
<gene>
    <name evidence="1" type="ORF">L6452_21981</name>
</gene>
<organism evidence="1 2">
    <name type="scientific">Arctium lappa</name>
    <name type="common">Greater burdock</name>
    <name type="synonym">Lappa major</name>
    <dbReference type="NCBI Taxonomy" id="4217"/>
    <lineage>
        <taxon>Eukaryota</taxon>
        <taxon>Viridiplantae</taxon>
        <taxon>Streptophyta</taxon>
        <taxon>Embryophyta</taxon>
        <taxon>Tracheophyta</taxon>
        <taxon>Spermatophyta</taxon>
        <taxon>Magnoliopsida</taxon>
        <taxon>eudicotyledons</taxon>
        <taxon>Gunneridae</taxon>
        <taxon>Pentapetalae</taxon>
        <taxon>asterids</taxon>
        <taxon>campanulids</taxon>
        <taxon>Asterales</taxon>
        <taxon>Asteraceae</taxon>
        <taxon>Carduoideae</taxon>
        <taxon>Cardueae</taxon>
        <taxon>Arctiinae</taxon>
        <taxon>Arctium</taxon>
    </lineage>
</organism>
<protein>
    <submittedName>
        <fullName evidence="1">Uncharacterized protein</fullName>
    </submittedName>
</protein>
<dbReference type="EMBL" id="CM042053">
    <property type="protein sequence ID" value="KAI3715017.1"/>
    <property type="molecule type" value="Genomic_DNA"/>
</dbReference>
<keyword evidence="2" id="KW-1185">Reference proteome</keyword>
<evidence type="ECO:0000313" key="2">
    <source>
        <dbReference type="Proteomes" id="UP001055879"/>
    </source>
</evidence>
<reference evidence="2" key="1">
    <citation type="journal article" date="2022" name="Mol. Ecol. Resour.">
        <title>The genomes of chicory, endive, great burdock and yacon provide insights into Asteraceae palaeo-polyploidization history and plant inulin production.</title>
        <authorList>
            <person name="Fan W."/>
            <person name="Wang S."/>
            <person name="Wang H."/>
            <person name="Wang A."/>
            <person name="Jiang F."/>
            <person name="Liu H."/>
            <person name="Zhao H."/>
            <person name="Xu D."/>
            <person name="Zhang Y."/>
        </authorList>
    </citation>
    <scope>NUCLEOTIDE SEQUENCE [LARGE SCALE GENOMIC DNA]</scope>
    <source>
        <strain evidence="2">cv. Niubang</strain>
    </source>
</reference>